<sequence>MNQSTLMEKTFDVNGVSLIVQMDFSAMEQTLKQIEQEWEPGAFTEVFSCEEGNVTADDYFGDITRMREGLQSIQNHPGLLEHFVKKVRKKKNGDFWMNSGTTIETMDFVSTYFTDFTNAWSVLQLRLEVESNRVCRLTLHKRTVTS</sequence>
<comment type="caution">
    <text evidence="1">The sequence shown here is derived from an EMBL/GenBank/DDBJ whole genome shotgun (WGS) entry which is preliminary data.</text>
</comment>
<gene>
    <name evidence="1" type="ORF">JK635_08240</name>
</gene>
<name>A0ABS1TLS1_9BACI</name>
<dbReference type="EMBL" id="JAESWB010000134">
    <property type="protein sequence ID" value="MBL4952197.1"/>
    <property type="molecule type" value="Genomic_DNA"/>
</dbReference>
<keyword evidence="2" id="KW-1185">Reference proteome</keyword>
<accession>A0ABS1TLS1</accession>
<protein>
    <submittedName>
        <fullName evidence="1">Uncharacterized protein</fullName>
    </submittedName>
</protein>
<dbReference type="RefSeq" id="WP_202653475.1">
    <property type="nucleotide sequence ID" value="NZ_JAESWB010000134.1"/>
</dbReference>
<evidence type="ECO:0000313" key="1">
    <source>
        <dbReference type="EMBL" id="MBL4952197.1"/>
    </source>
</evidence>
<organism evidence="1 2">
    <name type="scientific">Neobacillus paridis</name>
    <dbReference type="NCBI Taxonomy" id="2803862"/>
    <lineage>
        <taxon>Bacteria</taxon>
        <taxon>Bacillati</taxon>
        <taxon>Bacillota</taxon>
        <taxon>Bacilli</taxon>
        <taxon>Bacillales</taxon>
        <taxon>Bacillaceae</taxon>
        <taxon>Neobacillus</taxon>
    </lineage>
</organism>
<reference evidence="1 2" key="1">
    <citation type="submission" date="2021-01" db="EMBL/GenBank/DDBJ databases">
        <title>Genome public.</title>
        <authorList>
            <person name="Liu C."/>
            <person name="Sun Q."/>
        </authorList>
    </citation>
    <scope>NUCLEOTIDE SEQUENCE [LARGE SCALE GENOMIC DNA]</scope>
    <source>
        <strain evidence="1 2">YIM B02564</strain>
    </source>
</reference>
<evidence type="ECO:0000313" key="2">
    <source>
        <dbReference type="Proteomes" id="UP000623967"/>
    </source>
</evidence>
<dbReference type="Proteomes" id="UP000623967">
    <property type="component" value="Unassembled WGS sequence"/>
</dbReference>
<proteinExistence type="predicted"/>